<dbReference type="Proteomes" id="UP000009173">
    <property type="component" value="Chromosome"/>
</dbReference>
<evidence type="ECO:0000256" key="2">
    <source>
        <dbReference type="ARBA" id="ARBA00022475"/>
    </source>
</evidence>
<accession>A0A0H3AA75</accession>
<evidence type="ECO:0000313" key="8">
    <source>
        <dbReference type="Proteomes" id="UP000009173"/>
    </source>
</evidence>
<dbReference type="AlphaFoldDB" id="A0A0H3AA75"/>
<keyword evidence="4 6" id="KW-1133">Transmembrane helix</keyword>
<gene>
    <name evidence="7" type="ordered locus">Dvul_1424</name>
</gene>
<feature type="transmembrane region" description="Helical" evidence="6">
    <location>
        <begin position="50"/>
        <end position="79"/>
    </location>
</feature>
<proteinExistence type="predicted"/>
<organism evidence="7 8">
    <name type="scientific">Nitratidesulfovibrio vulgaris (strain DP4)</name>
    <name type="common">Desulfovibrio vulgaris</name>
    <dbReference type="NCBI Taxonomy" id="391774"/>
    <lineage>
        <taxon>Bacteria</taxon>
        <taxon>Pseudomonadati</taxon>
        <taxon>Thermodesulfobacteriota</taxon>
        <taxon>Desulfovibrionia</taxon>
        <taxon>Desulfovibrionales</taxon>
        <taxon>Desulfovibrionaceae</taxon>
        <taxon>Nitratidesulfovibrio</taxon>
    </lineage>
</organism>
<evidence type="ECO:0000313" key="7">
    <source>
        <dbReference type="EMBL" id="ABM28442.1"/>
    </source>
</evidence>
<dbReference type="SMR" id="A0A0H3AA75"/>
<dbReference type="KEGG" id="dvl:Dvul_1424"/>
<dbReference type="GO" id="GO:0015920">
    <property type="term" value="P:lipopolysaccharide transport"/>
    <property type="evidence" value="ECO:0007669"/>
    <property type="project" value="TreeGrafter"/>
</dbReference>
<feature type="transmembrane region" description="Helical" evidence="6">
    <location>
        <begin position="300"/>
        <end position="321"/>
    </location>
</feature>
<evidence type="ECO:0000256" key="6">
    <source>
        <dbReference type="SAM" id="Phobius"/>
    </source>
</evidence>
<comment type="subcellular location">
    <subcellularLocation>
        <location evidence="1">Cell membrane</location>
        <topology evidence="1">Multi-pass membrane protein</topology>
    </subcellularLocation>
</comment>
<keyword evidence="2" id="KW-1003">Cell membrane</keyword>
<evidence type="ECO:0000256" key="5">
    <source>
        <dbReference type="ARBA" id="ARBA00023136"/>
    </source>
</evidence>
<feature type="transmembrane region" description="Helical" evidence="6">
    <location>
        <begin position="276"/>
        <end position="293"/>
    </location>
</feature>
<keyword evidence="5 6" id="KW-0472">Membrane</keyword>
<evidence type="ECO:0000256" key="1">
    <source>
        <dbReference type="ARBA" id="ARBA00004651"/>
    </source>
</evidence>
<dbReference type="RefSeq" id="WP_010938952.1">
    <property type="nucleotide sequence ID" value="NC_008751.1"/>
</dbReference>
<protein>
    <submittedName>
        <fullName evidence="7">Permease YjgP/YjgQ family protein</fullName>
    </submittedName>
</protein>
<dbReference type="PANTHER" id="PTHR33529:SF2">
    <property type="entry name" value="LIPOPOLYSACCHARIDE EXPORT SYSTEM PERMEASE PROTEIN LPTG"/>
    <property type="match status" value="1"/>
</dbReference>
<feature type="transmembrane region" description="Helical" evidence="6">
    <location>
        <begin position="333"/>
        <end position="354"/>
    </location>
</feature>
<feature type="transmembrane region" description="Helical" evidence="6">
    <location>
        <begin position="12"/>
        <end position="30"/>
    </location>
</feature>
<dbReference type="HOGENOM" id="CLU_028799_3_2_7"/>
<evidence type="ECO:0000256" key="4">
    <source>
        <dbReference type="ARBA" id="ARBA00022989"/>
    </source>
</evidence>
<name>A0A0H3AA75_NITV4</name>
<sequence>MTLLFRYLFRNNLQVILPTLAVGTGLYLLSDLFDRLDDILEAGVPGNVAIWYFVAKTPLIISQILPAVFLLAALIQLCLMSRDRELMALQAGGVSFGAIARFFVVYGLLWAVLQLGFSQVLGVAGERESARIWQEQVRGRTPGTRDLTNVWFTDDNHVIHLEVVTPALRKGQGFAAYGLAADGIHIDTVIRAKAFTGTAGTWKLQDVEVFSTRDFGHAKLPEMSIAIGQDPQDFAVIDPGADPQRLPLWQLGDAVEKLRTAGSNVEGLRTAWHMKLAYAASLVVMGLLAVAMVTWRDNIYLATGLALVFTFLFYTMFTIGSTLGQKGIVSPPIAAWGADILVGVVASARLLLVLRPRSLR</sequence>
<reference evidence="8" key="1">
    <citation type="journal article" date="2009" name="Environ. Microbiol.">
        <title>Contribution of mobile genetic elements to Desulfovibrio vulgaris genome plasticity.</title>
        <authorList>
            <person name="Walker C.B."/>
            <person name="Stolyar S."/>
            <person name="Chivian D."/>
            <person name="Pinel N."/>
            <person name="Gabster J.A."/>
            <person name="Dehal P.S."/>
            <person name="He Z."/>
            <person name="Yang Z.K."/>
            <person name="Yen H.C."/>
            <person name="Zhou J."/>
            <person name="Wall J.D."/>
            <person name="Hazen T.C."/>
            <person name="Arkin A.P."/>
            <person name="Stahl D.A."/>
        </authorList>
    </citation>
    <scope>NUCLEOTIDE SEQUENCE [LARGE SCALE GENOMIC DNA]</scope>
    <source>
        <strain evidence="8">DP4</strain>
    </source>
</reference>
<dbReference type="EMBL" id="CP000527">
    <property type="protein sequence ID" value="ABM28442.1"/>
    <property type="molecule type" value="Genomic_DNA"/>
</dbReference>
<dbReference type="Pfam" id="PF03739">
    <property type="entry name" value="LptF_LptG"/>
    <property type="match status" value="1"/>
</dbReference>
<feature type="transmembrane region" description="Helical" evidence="6">
    <location>
        <begin position="91"/>
        <end position="113"/>
    </location>
</feature>
<dbReference type="GO" id="GO:0043190">
    <property type="term" value="C:ATP-binding cassette (ABC) transporter complex"/>
    <property type="evidence" value="ECO:0007669"/>
    <property type="project" value="TreeGrafter"/>
</dbReference>
<evidence type="ECO:0000256" key="3">
    <source>
        <dbReference type="ARBA" id="ARBA00022692"/>
    </source>
</evidence>
<dbReference type="PANTHER" id="PTHR33529">
    <property type="entry name" value="SLR0882 PROTEIN-RELATED"/>
    <property type="match status" value="1"/>
</dbReference>
<keyword evidence="3 6" id="KW-0812">Transmembrane</keyword>
<dbReference type="InterPro" id="IPR005495">
    <property type="entry name" value="LptG/LptF_permease"/>
</dbReference>